<dbReference type="AlphaFoldDB" id="A0A4Y7JWS2"/>
<dbReference type="SUPFAM" id="SSF46565">
    <property type="entry name" value="Chaperone J-domain"/>
    <property type="match status" value="1"/>
</dbReference>
<dbReference type="InterPro" id="IPR036869">
    <property type="entry name" value="J_dom_sf"/>
</dbReference>
<keyword evidence="2" id="KW-1185">Reference proteome</keyword>
<dbReference type="Proteomes" id="UP000316621">
    <property type="component" value="Chromosome 6"/>
</dbReference>
<proteinExistence type="predicted"/>
<protein>
    <submittedName>
        <fullName evidence="1">Uncharacterized protein</fullName>
    </submittedName>
</protein>
<organism evidence="1 2">
    <name type="scientific">Papaver somniferum</name>
    <name type="common">Opium poppy</name>
    <dbReference type="NCBI Taxonomy" id="3469"/>
    <lineage>
        <taxon>Eukaryota</taxon>
        <taxon>Viridiplantae</taxon>
        <taxon>Streptophyta</taxon>
        <taxon>Embryophyta</taxon>
        <taxon>Tracheophyta</taxon>
        <taxon>Spermatophyta</taxon>
        <taxon>Magnoliopsida</taxon>
        <taxon>Ranunculales</taxon>
        <taxon>Papaveraceae</taxon>
        <taxon>Papaveroideae</taxon>
        <taxon>Papaver</taxon>
    </lineage>
</organism>
<reference evidence="1 2" key="1">
    <citation type="journal article" date="2018" name="Science">
        <title>The opium poppy genome and morphinan production.</title>
        <authorList>
            <person name="Guo L."/>
            <person name="Winzer T."/>
            <person name="Yang X."/>
            <person name="Li Y."/>
            <person name="Ning Z."/>
            <person name="He Z."/>
            <person name="Teodor R."/>
            <person name="Lu Y."/>
            <person name="Bowser T.A."/>
            <person name="Graham I.A."/>
            <person name="Ye K."/>
        </authorList>
    </citation>
    <scope>NUCLEOTIDE SEQUENCE [LARGE SCALE GENOMIC DNA]</scope>
    <source>
        <strain evidence="2">cv. HN1</strain>
        <tissue evidence="1">Leaves</tissue>
    </source>
</reference>
<gene>
    <name evidence="1" type="ORF">C5167_008174</name>
</gene>
<accession>A0A4Y7JWS2</accession>
<dbReference type="CDD" id="cd06257">
    <property type="entry name" value="DnaJ"/>
    <property type="match status" value="1"/>
</dbReference>
<sequence length="139" mass="15593">MAMWNRPRLVVFRSSSDPTNKMPPPSSDYSAICSVNLIIIHQAINFKSDAVFGFNYFNLVFSKIQYMRYLQQVHLQLSIPIGEEDLLLELIVLLFGYLLDYYSVLGVSKNASKEDIKSADGRLAPASRCIVSPGGVKDD</sequence>
<evidence type="ECO:0000313" key="1">
    <source>
        <dbReference type="EMBL" id="RZC64500.1"/>
    </source>
</evidence>
<dbReference type="EMBL" id="CM010720">
    <property type="protein sequence ID" value="RZC64500.1"/>
    <property type="molecule type" value="Genomic_DNA"/>
</dbReference>
<dbReference type="InterPro" id="IPR001623">
    <property type="entry name" value="DnaJ_domain"/>
</dbReference>
<dbReference type="Gramene" id="RZC64500">
    <property type="protein sequence ID" value="RZC64500"/>
    <property type="gene ID" value="C5167_008174"/>
</dbReference>
<evidence type="ECO:0000313" key="2">
    <source>
        <dbReference type="Proteomes" id="UP000316621"/>
    </source>
</evidence>
<name>A0A4Y7JWS2_PAPSO</name>